<accession>A0ABT2H3K4</accession>
<dbReference type="Proteomes" id="UP001165586">
    <property type="component" value="Unassembled WGS sequence"/>
</dbReference>
<dbReference type="EMBL" id="JANLCJ010000004">
    <property type="protein sequence ID" value="MCS5734494.1"/>
    <property type="molecule type" value="Genomic_DNA"/>
</dbReference>
<organism evidence="2 3">
    <name type="scientific">Herbiconiux daphne</name>
    <dbReference type="NCBI Taxonomy" id="2970914"/>
    <lineage>
        <taxon>Bacteria</taxon>
        <taxon>Bacillati</taxon>
        <taxon>Actinomycetota</taxon>
        <taxon>Actinomycetes</taxon>
        <taxon>Micrococcales</taxon>
        <taxon>Microbacteriaceae</taxon>
        <taxon>Herbiconiux</taxon>
    </lineage>
</organism>
<dbReference type="InterPro" id="IPR012338">
    <property type="entry name" value="Beta-lactam/transpept-like"/>
</dbReference>
<dbReference type="Pfam" id="PF13354">
    <property type="entry name" value="Beta-lactamase2"/>
    <property type="match status" value="1"/>
</dbReference>
<evidence type="ECO:0000259" key="1">
    <source>
        <dbReference type="Pfam" id="PF13354"/>
    </source>
</evidence>
<dbReference type="RefSeq" id="WP_259539358.1">
    <property type="nucleotide sequence ID" value="NZ_JANLCJ010000004.1"/>
</dbReference>
<dbReference type="InterPro" id="IPR045155">
    <property type="entry name" value="Beta-lactam_cat"/>
</dbReference>
<evidence type="ECO:0000313" key="2">
    <source>
        <dbReference type="EMBL" id="MCS5734494.1"/>
    </source>
</evidence>
<dbReference type="GO" id="GO:0016787">
    <property type="term" value="F:hydrolase activity"/>
    <property type="evidence" value="ECO:0007669"/>
    <property type="project" value="UniProtKB-KW"/>
</dbReference>
<dbReference type="InterPro" id="IPR000871">
    <property type="entry name" value="Beta-lactam_class-A"/>
</dbReference>
<sequence>MTSADQAASIQSRIEAAASRFSGEFSLQAENLDTGETVSYNPLVVLPTASVIKEPILVALLRAVEAGDVDFGARLTMHADDRVGGSGVLKLFAGGLEPTVEDVATMMIAVSDNTATNMIVDLLGGVAVVNAAMDDLGLPGIRLLNRIDFDIIEPDAGNLAVSSTADMCRLNTLIAAGEAFSPWVSETAERIMGTQQYLDQTLRYVLVSPYAAELGLTPEVSSASKSGFISGVRVDSGIVRFAAGGGFAFALANRGSRDLTFLPEAEGAVLNGVVGRALTEYWWPGEAGTAPVVGSGLLAGWE</sequence>
<dbReference type="PANTHER" id="PTHR35333:SF4">
    <property type="entry name" value="SLR0121 PROTEIN"/>
    <property type="match status" value="1"/>
</dbReference>
<proteinExistence type="predicted"/>
<keyword evidence="3" id="KW-1185">Reference proteome</keyword>
<keyword evidence="2" id="KW-0378">Hydrolase</keyword>
<comment type="caution">
    <text evidence="2">The sequence shown here is derived from an EMBL/GenBank/DDBJ whole genome shotgun (WGS) entry which is preliminary data.</text>
</comment>
<protein>
    <submittedName>
        <fullName evidence="2">Class A beta-lactamase-related serine hydrolase</fullName>
    </submittedName>
</protein>
<feature type="domain" description="Beta-lactamase class A catalytic" evidence="1">
    <location>
        <begin position="27"/>
        <end position="250"/>
    </location>
</feature>
<name>A0ABT2H3K4_9MICO</name>
<evidence type="ECO:0000313" key="3">
    <source>
        <dbReference type="Proteomes" id="UP001165586"/>
    </source>
</evidence>
<dbReference type="Gene3D" id="3.40.710.10">
    <property type="entry name" value="DD-peptidase/beta-lactamase superfamily"/>
    <property type="match status" value="1"/>
</dbReference>
<reference evidence="2" key="1">
    <citation type="submission" date="2022-08" db="EMBL/GenBank/DDBJ databases">
        <authorList>
            <person name="Deng Y."/>
            <person name="Han X.-F."/>
            <person name="Zhang Y.-Q."/>
        </authorList>
    </citation>
    <scope>NUCLEOTIDE SEQUENCE</scope>
    <source>
        <strain evidence="2">CPCC 203386</strain>
    </source>
</reference>
<dbReference type="PANTHER" id="PTHR35333">
    <property type="entry name" value="BETA-LACTAMASE"/>
    <property type="match status" value="1"/>
</dbReference>
<gene>
    <name evidence="2" type="ORF">N1032_12165</name>
</gene>
<dbReference type="SUPFAM" id="SSF56601">
    <property type="entry name" value="beta-lactamase/transpeptidase-like"/>
    <property type="match status" value="1"/>
</dbReference>